<protein>
    <submittedName>
        <fullName evidence="1">Uncharacterized protein</fullName>
    </submittedName>
</protein>
<keyword evidence="2" id="KW-1185">Reference proteome</keyword>
<organism evidence="1 2">
    <name type="scientific">Vermiconidia calcicola</name>
    <dbReference type="NCBI Taxonomy" id="1690605"/>
    <lineage>
        <taxon>Eukaryota</taxon>
        <taxon>Fungi</taxon>
        <taxon>Dikarya</taxon>
        <taxon>Ascomycota</taxon>
        <taxon>Pezizomycotina</taxon>
        <taxon>Dothideomycetes</taxon>
        <taxon>Dothideomycetidae</taxon>
        <taxon>Mycosphaerellales</taxon>
        <taxon>Extremaceae</taxon>
        <taxon>Vermiconidia</taxon>
    </lineage>
</organism>
<gene>
    <name evidence="1" type="ORF">LTR37_002654</name>
</gene>
<reference evidence="1" key="1">
    <citation type="submission" date="2023-07" db="EMBL/GenBank/DDBJ databases">
        <title>Black Yeasts Isolated from many extreme environments.</title>
        <authorList>
            <person name="Coleine C."/>
            <person name="Stajich J.E."/>
            <person name="Selbmann L."/>
        </authorList>
    </citation>
    <scope>NUCLEOTIDE SEQUENCE</scope>
    <source>
        <strain evidence="1">CCFEE 5714</strain>
    </source>
</reference>
<evidence type="ECO:0000313" key="2">
    <source>
        <dbReference type="Proteomes" id="UP001281147"/>
    </source>
</evidence>
<dbReference type="EMBL" id="JAUTXU010000014">
    <property type="protein sequence ID" value="KAK3722221.1"/>
    <property type="molecule type" value="Genomic_DNA"/>
</dbReference>
<name>A0ACC3NV52_9PEZI</name>
<dbReference type="Proteomes" id="UP001281147">
    <property type="component" value="Unassembled WGS sequence"/>
</dbReference>
<comment type="caution">
    <text evidence="1">The sequence shown here is derived from an EMBL/GenBank/DDBJ whole genome shotgun (WGS) entry which is preliminary data.</text>
</comment>
<evidence type="ECO:0000313" key="1">
    <source>
        <dbReference type="EMBL" id="KAK3722221.1"/>
    </source>
</evidence>
<proteinExistence type="predicted"/>
<sequence length="585" mass="63586">MAGPLISSIFLSLLSLQTILAVPITPHESGGSEHIVIINKNHPIPPRVEEVLERLALNEKHSDVRHVFNNSAFQGFAASMKSHCLDQLAEMDDVSLVEPASTVGVGRAYDTRANAPWGLQRISTAARVCGNPKTLDFTYSYSNDKLGSGADIYVVDTGIYTENNVFEGRARMLWSLTGEMTDEDGHGTHVAGTAAGNVLGVASNANIFGVKALDQDGSGWSSYVVAGIDQVIRSHDRRKQQGNDFLGSVMSMSIATGSNSVSIDSAIRAATDAGVHVVVAAGNEGDNACLASPASSGGMHGPAITVGAVDQMVQRAEFSNYGDCVDLYAPGVSIISSWIGGPNMVNALSGTSMATPHVTGIVAYAMANATLAGDPALMKEWVRMTAIYMSDGLLLANNGVRDHDDNNGMLSFSKVTTKPTFEDAHLERPVRRMRAHEKRGLFDLGKLLSSLFNGSEDRRRHEKRGLFDLGKLFTSIFNNSEDKRRHEKRGFFDSGKLFTSLFNSPEDRRRHEKRGFFDVGKLLTSLFSNSKDKKRHEKRGFFDLGKLLTSISNGSEDRRRHEKRGLLDSLGKFFGRIFGHASKDD</sequence>
<accession>A0ACC3NV52</accession>